<dbReference type="InterPro" id="IPR008807">
    <property type="entry name" value="ROS_MUCR"/>
</dbReference>
<sequence>MSQTDSLPVPVLRAAEIVTAYVSHNALPITGLPDLIAGVHAAITRLAEPASPAEPAHPVPPVPIRKTVTDDHIISLEDGKPYKSLKRHLGRLGLTPETYRAKWGLPPDYPMTAPSYSAARSAIARQTGLGLTRKAA</sequence>
<dbReference type="Pfam" id="PF05443">
    <property type="entry name" value="ROS_MUCR"/>
    <property type="match status" value="1"/>
</dbReference>
<dbReference type="RefSeq" id="WP_128562090.1">
    <property type="nucleotide sequence ID" value="NZ_BPQH01000012.1"/>
</dbReference>
<comment type="caution">
    <text evidence="2">The sequence shown here is derived from an EMBL/GenBank/DDBJ whole genome shotgun (WGS) entry which is preliminary data.</text>
</comment>
<accession>A0ABQ4R0J1</accession>
<evidence type="ECO:0000313" key="3">
    <source>
        <dbReference type="Proteomes" id="UP001055167"/>
    </source>
</evidence>
<name>A0ABQ4R0J1_9HYPH</name>
<dbReference type="Gene3D" id="1.10.10.1550">
    <property type="entry name" value="ROS/MUCR transcriptional regulator protein"/>
    <property type="match status" value="1"/>
</dbReference>
<reference evidence="2" key="2">
    <citation type="submission" date="2021-08" db="EMBL/GenBank/DDBJ databases">
        <authorList>
            <person name="Tani A."/>
            <person name="Ola A."/>
            <person name="Ogura Y."/>
            <person name="Katsura K."/>
            <person name="Hayashi T."/>
        </authorList>
    </citation>
    <scope>NUCLEOTIDE SEQUENCE</scope>
    <source>
        <strain evidence="2">KCTC 52305</strain>
    </source>
</reference>
<proteinExistence type="inferred from homology"/>
<organism evidence="2 3">
    <name type="scientific">Methylobacterium crusticola</name>
    <dbReference type="NCBI Taxonomy" id="1697972"/>
    <lineage>
        <taxon>Bacteria</taxon>
        <taxon>Pseudomonadati</taxon>
        <taxon>Pseudomonadota</taxon>
        <taxon>Alphaproteobacteria</taxon>
        <taxon>Hyphomicrobiales</taxon>
        <taxon>Methylobacteriaceae</taxon>
        <taxon>Methylobacterium</taxon>
    </lineage>
</organism>
<protein>
    <submittedName>
        <fullName evidence="2">Transcriptional regulatory protein ros</fullName>
    </submittedName>
</protein>
<gene>
    <name evidence="2" type="primary">ros_8</name>
    <name evidence="2" type="ORF">OPKNFCMD_3869</name>
</gene>
<reference evidence="2" key="1">
    <citation type="journal article" date="2021" name="Front. Microbiol.">
        <title>Comprehensive Comparative Genomics and Phenotyping of Methylobacterium Species.</title>
        <authorList>
            <person name="Alessa O."/>
            <person name="Ogura Y."/>
            <person name="Fujitani Y."/>
            <person name="Takami H."/>
            <person name="Hayashi T."/>
            <person name="Sahin N."/>
            <person name="Tani A."/>
        </authorList>
    </citation>
    <scope>NUCLEOTIDE SEQUENCE</scope>
    <source>
        <strain evidence="2">KCTC 52305</strain>
    </source>
</reference>
<evidence type="ECO:0000256" key="1">
    <source>
        <dbReference type="ARBA" id="ARBA00007031"/>
    </source>
</evidence>
<dbReference type="EMBL" id="BPQH01000012">
    <property type="protein sequence ID" value="GJD51118.1"/>
    <property type="molecule type" value="Genomic_DNA"/>
</dbReference>
<comment type="similarity">
    <text evidence="1">Belongs to the ros/MucR family.</text>
</comment>
<keyword evidence="3" id="KW-1185">Reference proteome</keyword>
<dbReference type="Proteomes" id="UP001055167">
    <property type="component" value="Unassembled WGS sequence"/>
</dbReference>
<evidence type="ECO:0000313" key="2">
    <source>
        <dbReference type="EMBL" id="GJD51118.1"/>
    </source>
</evidence>
<dbReference type="InterPro" id="IPR041920">
    <property type="entry name" value="ROS/MUCR_sf"/>
</dbReference>